<feature type="transmembrane region" description="Helical" evidence="1">
    <location>
        <begin position="72"/>
        <end position="93"/>
    </location>
</feature>
<dbReference type="EMBL" id="BK015446">
    <property type="protein sequence ID" value="DAE07182.1"/>
    <property type="molecule type" value="Genomic_DNA"/>
</dbReference>
<evidence type="ECO:0000256" key="1">
    <source>
        <dbReference type="SAM" id="Phobius"/>
    </source>
</evidence>
<keyword evidence="1" id="KW-1133">Transmembrane helix</keyword>
<reference evidence="2" key="1">
    <citation type="journal article" date="2021" name="Proc. Natl. Acad. Sci. U.S.A.">
        <title>A Catalog of Tens of Thousands of Viruses from Human Metagenomes Reveals Hidden Associations with Chronic Diseases.</title>
        <authorList>
            <person name="Tisza M.J."/>
            <person name="Buck C.B."/>
        </authorList>
    </citation>
    <scope>NUCLEOTIDE SEQUENCE</scope>
    <source>
        <strain evidence="2">CtsK93</strain>
    </source>
</reference>
<sequence>MKKIKAWYKESNRDKHSYVGAIIYCTFFVVGFALGIELIPNAVIATGATVASMMSAEYKDMEHGSLFDWLDILAGMTYPILIDIVCLIIYLIIK</sequence>
<organism evidence="2">
    <name type="scientific">Myoviridae sp. ctsK93</name>
    <dbReference type="NCBI Taxonomy" id="2825190"/>
    <lineage>
        <taxon>Viruses</taxon>
        <taxon>Duplodnaviria</taxon>
        <taxon>Heunggongvirae</taxon>
        <taxon>Uroviricota</taxon>
        <taxon>Caudoviricetes</taxon>
    </lineage>
</organism>
<feature type="transmembrane region" description="Helical" evidence="1">
    <location>
        <begin position="21"/>
        <end position="52"/>
    </location>
</feature>
<protein>
    <submittedName>
        <fullName evidence="2">Uncharacterized protein</fullName>
    </submittedName>
</protein>
<evidence type="ECO:0000313" key="2">
    <source>
        <dbReference type="EMBL" id="DAE07182.1"/>
    </source>
</evidence>
<keyword evidence="1" id="KW-0812">Transmembrane</keyword>
<name>A0A8S5PJE5_9CAUD</name>
<proteinExistence type="predicted"/>
<keyword evidence="1" id="KW-0472">Membrane</keyword>
<accession>A0A8S5PJE5</accession>